<comment type="caution">
    <text evidence="2">The sequence shown here is derived from an EMBL/GenBank/DDBJ whole genome shotgun (WGS) entry which is preliminary data.</text>
</comment>
<dbReference type="AlphaFoldDB" id="A0ABD3HHC9"/>
<feature type="compositionally biased region" description="Polar residues" evidence="1">
    <location>
        <begin position="153"/>
        <end position="173"/>
    </location>
</feature>
<sequence>MENKANRTESGSRQYRERGNSPGYKGGFRRGDLFGSQSPTHSPSSPRMRVNIAFEPDPDPNIRGGTEIQEHLALQSGDHVVNQDHDGNPDLECTGGHAQGTKEDDEDMSWHESEQEFSANEEKDPRLSELDKKRTHDEAYMANRSSHKKKFQGRSQSYLTHMHQVSQETKLTE</sequence>
<name>A0ABD3HHC9_9MARC</name>
<feature type="region of interest" description="Disordered" evidence="1">
    <location>
        <begin position="1"/>
        <end position="173"/>
    </location>
</feature>
<evidence type="ECO:0000313" key="3">
    <source>
        <dbReference type="Proteomes" id="UP001633002"/>
    </source>
</evidence>
<keyword evidence="3" id="KW-1185">Reference proteome</keyword>
<evidence type="ECO:0000313" key="2">
    <source>
        <dbReference type="EMBL" id="KAL3689849.1"/>
    </source>
</evidence>
<organism evidence="2 3">
    <name type="scientific">Riccia sorocarpa</name>
    <dbReference type="NCBI Taxonomy" id="122646"/>
    <lineage>
        <taxon>Eukaryota</taxon>
        <taxon>Viridiplantae</taxon>
        <taxon>Streptophyta</taxon>
        <taxon>Embryophyta</taxon>
        <taxon>Marchantiophyta</taxon>
        <taxon>Marchantiopsida</taxon>
        <taxon>Marchantiidae</taxon>
        <taxon>Marchantiales</taxon>
        <taxon>Ricciaceae</taxon>
        <taxon>Riccia</taxon>
    </lineage>
</organism>
<feature type="compositionally biased region" description="Polar residues" evidence="1">
    <location>
        <begin position="35"/>
        <end position="45"/>
    </location>
</feature>
<gene>
    <name evidence="2" type="ORF">R1sor_016158</name>
</gene>
<protein>
    <submittedName>
        <fullName evidence="2">Uncharacterized protein</fullName>
    </submittedName>
</protein>
<evidence type="ECO:0000256" key="1">
    <source>
        <dbReference type="SAM" id="MobiDB-lite"/>
    </source>
</evidence>
<reference evidence="2 3" key="1">
    <citation type="submission" date="2024-09" db="EMBL/GenBank/DDBJ databases">
        <title>Chromosome-scale assembly of Riccia sorocarpa.</title>
        <authorList>
            <person name="Paukszto L."/>
        </authorList>
    </citation>
    <scope>NUCLEOTIDE SEQUENCE [LARGE SCALE GENOMIC DNA]</scope>
    <source>
        <strain evidence="2">LP-2024</strain>
        <tissue evidence="2">Aerial parts of the thallus</tissue>
    </source>
</reference>
<dbReference type="EMBL" id="JBJQOH010000004">
    <property type="protein sequence ID" value="KAL3689849.1"/>
    <property type="molecule type" value="Genomic_DNA"/>
</dbReference>
<dbReference type="Proteomes" id="UP001633002">
    <property type="component" value="Unassembled WGS sequence"/>
</dbReference>
<proteinExistence type="predicted"/>
<feature type="compositionally biased region" description="Basic and acidic residues" evidence="1">
    <location>
        <begin position="108"/>
        <end position="139"/>
    </location>
</feature>
<accession>A0ABD3HHC9</accession>